<feature type="region of interest" description="Disordered" evidence="1">
    <location>
        <begin position="114"/>
        <end position="136"/>
    </location>
</feature>
<evidence type="ECO:0000313" key="2">
    <source>
        <dbReference type="EMBL" id="CRL24493.1"/>
    </source>
</evidence>
<dbReference type="EMBL" id="HG793145">
    <property type="protein sequence ID" value="CRL24493.1"/>
    <property type="molecule type" value="Genomic_DNA"/>
</dbReference>
<reference evidence="2 3" key="1">
    <citation type="journal article" date="2014" name="Nat. Commun.">
        <title>Multiple recent horizontal transfers of a large genomic region in cheese making fungi.</title>
        <authorList>
            <person name="Cheeseman K."/>
            <person name="Ropars J."/>
            <person name="Renault P."/>
            <person name="Dupont J."/>
            <person name="Gouzy J."/>
            <person name="Branca A."/>
            <person name="Abraham A.L."/>
            <person name="Ceppi M."/>
            <person name="Conseiller E."/>
            <person name="Debuchy R."/>
            <person name="Malagnac F."/>
            <person name="Goarin A."/>
            <person name="Silar P."/>
            <person name="Lacoste S."/>
            <person name="Sallet E."/>
            <person name="Bensimon A."/>
            <person name="Giraud T."/>
            <person name="Brygoo Y."/>
        </authorList>
    </citation>
    <scope>NUCLEOTIDE SEQUENCE [LARGE SCALE GENOMIC DNA]</scope>
    <source>
        <strain evidence="3">FM 013</strain>
    </source>
</reference>
<keyword evidence="3" id="KW-1185">Reference proteome</keyword>
<gene>
    <name evidence="2" type="ORF">PCAMFM013_S012g000102</name>
</gene>
<organism evidence="2 3">
    <name type="scientific">Penicillium camemberti (strain FM 013)</name>
    <dbReference type="NCBI Taxonomy" id="1429867"/>
    <lineage>
        <taxon>Eukaryota</taxon>
        <taxon>Fungi</taxon>
        <taxon>Dikarya</taxon>
        <taxon>Ascomycota</taxon>
        <taxon>Pezizomycotina</taxon>
        <taxon>Eurotiomycetes</taxon>
        <taxon>Eurotiomycetidae</taxon>
        <taxon>Eurotiales</taxon>
        <taxon>Aspergillaceae</taxon>
        <taxon>Penicillium</taxon>
    </lineage>
</organism>
<accession>A0A0G4PDT3</accession>
<proteinExistence type="predicted"/>
<evidence type="ECO:0000313" key="3">
    <source>
        <dbReference type="Proteomes" id="UP000053732"/>
    </source>
</evidence>
<protein>
    <submittedName>
        <fullName evidence="2">Str. FM013</fullName>
    </submittedName>
</protein>
<sequence>MIGAPQSTLVESRRQEFSATGMGRLSISSQSFHQQGITSAWLWRKFDGKLQGPERRQIIRMYVDAMQARREYEARMASAEARVHSRADGALNRVLQRLIEVAPITVLYQYNPTEPAEQTTQPEQPTSNPSQPHSISTTNLVQDRSALSHFMYYLPIYPTEGGRHLVVSADVTRQADGS</sequence>
<name>A0A0G4PDT3_PENC3</name>
<dbReference type="Proteomes" id="UP000053732">
    <property type="component" value="Unassembled WGS sequence"/>
</dbReference>
<evidence type="ECO:0000256" key="1">
    <source>
        <dbReference type="SAM" id="MobiDB-lite"/>
    </source>
</evidence>
<dbReference type="AlphaFoldDB" id="A0A0G4PDT3"/>